<dbReference type="InterPro" id="IPR042269">
    <property type="entry name" value="Ser_carbopepase_S28_SKS"/>
</dbReference>
<keyword evidence="3 6" id="KW-0732">Signal</keyword>
<evidence type="ECO:0000313" key="7">
    <source>
        <dbReference type="EMBL" id="CAD8859405.1"/>
    </source>
</evidence>
<dbReference type="Pfam" id="PF05577">
    <property type="entry name" value="Peptidase_S28"/>
    <property type="match status" value="2"/>
</dbReference>
<evidence type="ECO:0000256" key="1">
    <source>
        <dbReference type="ARBA" id="ARBA00011079"/>
    </source>
</evidence>
<evidence type="ECO:0000256" key="4">
    <source>
        <dbReference type="ARBA" id="ARBA00022801"/>
    </source>
</evidence>
<feature type="signal peptide" evidence="6">
    <location>
        <begin position="1"/>
        <end position="21"/>
    </location>
</feature>
<accession>A0A7S1AMN9</accession>
<evidence type="ECO:0000256" key="2">
    <source>
        <dbReference type="ARBA" id="ARBA00022670"/>
    </source>
</evidence>
<dbReference type="PANTHER" id="PTHR11010">
    <property type="entry name" value="PROTEASE S28 PRO-X CARBOXYPEPTIDASE-RELATED"/>
    <property type="match status" value="1"/>
</dbReference>
<dbReference type="EMBL" id="HBFQ01047419">
    <property type="protein sequence ID" value="CAD8859405.1"/>
    <property type="molecule type" value="Transcribed_RNA"/>
</dbReference>
<dbReference type="InterPro" id="IPR029058">
    <property type="entry name" value="AB_hydrolase_fold"/>
</dbReference>
<dbReference type="AlphaFoldDB" id="A0A7S1AMN9"/>
<dbReference type="GO" id="GO:0006508">
    <property type="term" value="P:proteolysis"/>
    <property type="evidence" value="ECO:0007669"/>
    <property type="project" value="UniProtKB-KW"/>
</dbReference>
<dbReference type="SUPFAM" id="SSF53474">
    <property type="entry name" value="alpha/beta-Hydrolases"/>
    <property type="match status" value="1"/>
</dbReference>
<proteinExistence type="inferred from homology"/>
<dbReference type="PANTHER" id="PTHR11010:SF38">
    <property type="entry name" value="LYSOSOMAL PRO-X CARBOXYPEPTIDASE"/>
    <property type="match status" value="1"/>
</dbReference>
<evidence type="ECO:0000256" key="3">
    <source>
        <dbReference type="ARBA" id="ARBA00022729"/>
    </source>
</evidence>
<keyword evidence="2" id="KW-0645">Protease</keyword>
<gene>
    <name evidence="7" type="ORF">NSCI0253_LOCUS33759</name>
</gene>
<dbReference type="GO" id="GO:0070008">
    <property type="term" value="F:serine-type exopeptidase activity"/>
    <property type="evidence" value="ECO:0007669"/>
    <property type="project" value="InterPro"/>
</dbReference>
<dbReference type="Gene3D" id="1.20.120.980">
    <property type="entry name" value="Serine carboxypeptidase S28, SKS domain"/>
    <property type="match status" value="1"/>
</dbReference>
<dbReference type="GO" id="GO:0008239">
    <property type="term" value="F:dipeptidyl-peptidase activity"/>
    <property type="evidence" value="ECO:0007669"/>
    <property type="project" value="TreeGrafter"/>
</dbReference>
<evidence type="ECO:0000256" key="6">
    <source>
        <dbReference type="SAM" id="SignalP"/>
    </source>
</evidence>
<organism evidence="7">
    <name type="scientific">Noctiluca scintillans</name>
    <name type="common">Sea sparkle</name>
    <name type="synonym">Red tide dinoflagellate</name>
    <dbReference type="NCBI Taxonomy" id="2966"/>
    <lineage>
        <taxon>Eukaryota</taxon>
        <taxon>Sar</taxon>
        <taxon>Alveolata</taxon>
        <taxon>Dinophyceae</taxon>
        <taxon>Noctilucales</taxon>
        <taxon>Noctilucaceae</taxon>
        <taxon>Noctiluca</taxon>
    </lineage>
</organism>
<keyword evidence="4" id="KW-0378">Hydrolase</keyword>
<reference evidence="7" key="1">
    <citation type="submission" date="2021-01" db="EMBL/GenBank/DDBJ databases">
        <authorList>
            <person name="Corre E."/>
            <person name="Pelletier E."/>
            <person name="Niang G."/>
            <person name="Scheremetjew M."/>
            <person name="Finn R."/>
            <person name="Kale V."/>
            <person name="Holt S."/>
            <person name="Cochrane G."/>
            <person name="Meng A."/>
            <person name="Brown T."/>
            <person name="Cohen L."/>
        </authorList>
    </citation>
    <scope>NUCLEOTIDE SEQUENCE</scope>
</reference>
<keyword evidence="5" id="KW-0325">Glycoprotein</keyword>
<name>A0A7S1AMN9_NOCSC</name>
<feature type="chain" id="PRO_5030614917" evidence="6">
    <location>
        <begin position="22"/>
        <end position="475"/>
    </location>
</feature>
<dbReference type="Gene3D" id="3.40.50.1820">
    <property type="entry name" value="alpha/beta hydrolase"/>
    <property type="match status" value="1"/>
</dbReference>
<comment type="similarity">
    <text evidence="1">Belongs to the peptidase S28 family.</text>
</comment>
<protein>
    <submittedName>
        <fullName evidence="7">Uncharacterized protein</fullName>
    </submittedName>
</protein>
<sequence>MFSENMVCRVSLLSVVTVAVGAVPYPPPQPDPFPAYYSTHWIEQPTDHFNALNHDTFKQRYLVNSTWWTGPPAPIVFYSGAEGSGIQDIFAHSGWVLELARNLSAMAVFGEMRFFGGSVPFSEPFERLPSRLGLLNVEQTIADYAMLIEAVRSANGADASPVISVGGSLAGTLTTFLRLKYPSIVDMGIASSAPILGYEGLSDQYAWNRVATQTFDKQAPGCSDMVRRGFSALLSATPGELKTAFNTCTPPTKDTASSLSAQLIGQLAAMAESSYPAAISPVVAACEAISTRSGAGMFNPLLVTPGECLDINETFDPSSSDLAWDYLSCTEIVHPIATNNITDMFPPENETSSADWCQYFFNVTPRVSWMPESMGMARLQDFAKQTSHLIFSNGLQDPWSTQSVTQSLSDTLVAVNIIDGSHHSDLGGSMNPVPSAGDSDTLRAAREEEIRLLREWLPEAVHARAPRLDRQTVLV</sequence>
<evidence type="ECO:0000256" key="5">
    <source>
        <dbReference type="ARBA" id="ARBA00023180"/>
    </source>
</evidence>
<dbReference type="InterPro" id="IPR008758">
    <property type="entry name" value="Peptidase_S28"/>
</dbReference>